<feature type="compositionally biased region" description="Basic and acidic residues" evidence="1">
    <location>
        <begin position="1"/>
        <end position="29"/>
    </location>
</feature>
<dbReference type="Proteomes" id="UP001314229">
    <property type="component" value="Unassembled WGS sequence"/>
</dbReference>
<gene>
    <name evidence="2" type="ORF">FSCOSCO3_A009742</name>
</gene>
<dbReference type="AlphaFoldDB" id="A0AAV1PMD4"/>
<protein>
    <submittedName>
        <fullName evidence="2">Uncharacterized protein</fullName>
    </submittedName>
</protein>
<proteinExistence type="predicted"/>
<evidence type="ECO:0000313" key="2">
    <source>
        <dbReference type="EMBL" id="CAK6972688.1"/>
    </source>
</evidence>
<feature type="compositionally biased region" description="Polar residues" evidence="1">
    <location>
        <begin position="31"/>
        <end position="43"/>
    </location>
</feature>
<feature type="compositionally biased region" description="Basic and acidic residues" evidence="1">
    <location>
        <begin position="57"/>
        <end position="71"/>
    </location>
</feature>
<keyword evidence="3" id="KW-1185">Reference proteome</keyword>
<dbReference type="EMBL" id="CAWUFR010000209">
    <property type="protein sequence ID" value="CAK6972688.1"/>
    <property type="molecule type" value="Genomic_DNA"/>
</dbReference>
<evidence type="ECO:0000313" key="3">
    <source>
        <dbReference type="Proteomes" id="UP001314229"/>
    </source>
</evidence>
<feature type="region of interest" description="Disordered" evidence="1">
    <location>
        <begin position="1"/>
        <end position="101"/>
    </location>
</feature>
<reference evidence="2 3" key="1">
    <citation type="submission" date="2024-01" db="EMBL/GenBank/DDBJ databases">
        <authorList>
            <person name="Alioto T."/>
            <person name="Alioto T."/>
            <person name="Gomez Garrido J."/>
        </authorList>
    </citation>
    <scope>NUCLEOTIDE SEQUENCE [LARGE SCALE GENOMIC DNA]</scope>
</reference>
<sequence length="101" mass="11129">MLNVSREEIITEKNGAKGGKNVEEKEFRGAEQQSGERSISVNTAMLKGSRRLTAGRQPERQTGRERQRERLVTTQHTLSAAPPSHLGHRVTAGDVIAPIQT</sequence>
<organism evidence="2 3">
    <name type="scientific">Scomber scombrus</name>
    <name type="common">Atlantic mackerel</name>
    <name type="synonym">Scomber vernalis</name>
    <dbReference type="NCBI Taxonomy" id="13677"/>
    <lineage>
        <taxon>Eukaryota</taxon>
        <taxon>Metazoa</taxon>
        <taxon>Chordata</taxon>
        <taxon>Craniata</taxon>
        <taxon>Vertebrata</taxon>
        <taxon>Euteleostomi</taxon>
        <taxon>Actinopterygii</taxon>
        <taxon>Neopterygii</taxon>
        <taxon>Teleostei</taxon>
        <taxon>Neoteleostei</taxon>
        <taxon>Acanthomorphata</taxon>
        <taxon>Pelagiaria</taxon>
        <taxon>Scombriformes</taxon>
        <taxon>Scombridae</taxon>
        <taxon>Scomber</taxon>
    </lineage>
</organism>
<name>A0AAV1PMD4_SCOSC</name>
<accession>A0AAV1PMD4</accession>
<evidence type="ECO:0000256" key="1">
    <source>
        <dbReference type="SAM" id="MobiDB-lite"/>
    </source>
</evidence>
<comment type="caution">
    <text evidence="2">The sequence shown here is derived from an EMBL/GenBank/DDBJ whole genome shotgun (WGS) entry which is preliminary data.</text>
</comment>